<evidence type="ECO:0000256" key="14">
    <source>
        <dbReference type="HAMAP-Rule" id="MF_00567"/>
    </source>
</evidence>
<dbReference type="HAMAP" id="MF_00567">
    <property type="entry name" value="NadA_type1"/>
    <property type="match status" value="1"/>
</dbReference>
<comment type="pathway">
    <text evidence="3 14">Cofactor biosynthesis; NAD(+) biosynthesis; quinolinate from iminoaspartate: step 1/1.</text>
</comment>
<feature type="binding site" evidence="14">
    <location>
        <position position="302"/>
    </location>
    <ligand>
        <name>iminosuccinate</name>
        <dbReference type="ChEBI" id="CHEBI:77875"/>
    </ligand>
</feature>
<accession>A0A0N8R252</accession>
<dbReference type="GO" id="GO:0005829">
    <property type="term" value="C:cytosol"/>
    <property type="evidence" value="ECO:0007669"/>
    <property type="project" value="TreeGrafter"/>
</dbReference>
<dbReference type="Proteomes" id="UP000050411">
    <property type="component" value="Unassembled WGS sequence"/>
</dbReference>
<evidence type="ECO:0000256" key="11">
    <source>
        <dbReference type="ARBA" id="ARBA00023014"/>
    </source>
</evidence>
<comment type="catalytic activity">
    <reaction evidence="12">
        <text>iminosuccinate + dihydroxyacetone phosphate = quinolinate + phosphate + 2 H2O + H(+)</text>
        <dbReference type="Rhea" id="RHEA:25888"/>
        <dbReference type="ChEBI" id="CHEBI:15377"/>
        <dbReference type="ChEBI" id="CHEBI:15378"/>
        <dbReference type="ChEBI" id="CHEBI:29959"/>
        <dbReference type="ChEBI" id="CHEBI:43474"/>
        <dbReference type="ChEBI" id="CHEBI:57642"/>
        <dbReference type="ChEBI" id="CHEBI:77875"/>
        <dbReference type="EC" id="2.5.1.72"/>
    </reaction>
    <physiologicalReaction direction="left-to-right" evidence="12">
        <dbReference type="Rhea" id="RHEA:25889"/>
    </physiologicalReaction>
</comment>
<feature type="binding site" evidence="14">
    <location>
        <position position="127"/>
    </location>
    <ligand>
        <name>iminosuccinate</name>
        <dbReference type="ChEBI" id="CHEBI:77875"/>
    </ligand>
</feature>
<evidence type="ECO:0000256" key="3">
    <source>
        <dbReference type="ARBA" id="ARBA00005065"/>
    </source>
</evidence>
<evidence type="ECO:0000256" key="6">
    <source>
        <dbReference type="ARBA" id="ARBA00022490"/>
    </source>
</evidence>
<evidence type="ECO:0000256" key="12">
    <source>
        <dbReference type="ARBA" id="ARBA00050125"/>
    </source>
</evidence>
<dbReference type="SUPFAM" id="SSF142754">
    <property type="entry name" value="NadA-like"/>
    <property type="match status" value="1"/>
</dbReference>
<dbReference type="FunFam" id="3.40.50.10800:FF:000003">
    <property type="entry name" value="Quinolinate synthase A"/>
    <property type="match status" value="1"/>
</dbReference>
<comment type="cofactor">
    <cofactor evidence="14">
        <name>[4Fe-4S] cluster</name>
        <dbReference type="ChEBI" id="CHEBI:49883"/>
    </cofactor>
    <text evidence="14">Binds 1 [4Fe-4S] cluster per subunit.</text>
</comment>
<dbReference type="GO" id="GO:0008987">
    <property type="term" value="F:quinolinate synthetase A activity"/>
    <property type="evidence" value="ECO:0007669"/>
    <property type="project" value="UniProtKB-UniRule"/>
</dbReference>
<keyword evidence="8 14" id="KW-0808">Transferase</keyword>
<keyword evidence="11 14" id="KW-0411">Iron-sulfur</keyword>
<comment type="caution">
    <text evidence="15">The sequence shown here is derived from an EMBL/GenBank/DDBJ whole genome shotgun (WGS) entry which is preliminary data.</text>
</comment>
<feature type="binding site" evidence="14">
    <location>
        <position position="215"/>
    </location>
    <ligand>
        <name>iminosuccinate</name>
        <dbReference type="ChEBI" id="CHEBI:77875"/>
    </ligand>
</feature>
<feature type="binding site" evidence="14">
    <location>
        <begin position="198"/>
        <end position="200"/>
    </location>
    <ligand>
        <name>iminosuccinate</name>
        <dbReference type="ChEBI" id="CHEBI:77875"/>
    </ligand>
</feature>
<evidence type="ECO:0000313" key="15">
    <source>
        <dbReference type="EMBL" id="KPW85822.1"/>
    </source>
</evidence>
<evidence type="ECO:0000256" key="13">
    <source>
        <dbReference type="ARBA" id="ARBA00073059"/>
    </source>
</evidence>
<dbReference type="PATRIC" id="fig|200452.3.peg.4370"/>
<dbReference type="GO" id="GO:0034628">
    <property type="term" value="P:'de novo' NAD+ biosynthetic process from L-aspartate"/>
    <property type="evidence" value="ECO:0007669"/>
    <property type="project" value="TreeGrafter"/>
</dbReference>
<dbReference type="InterPro" id="IPR023513">
    <property type="entry name" value="Quinolinate_synth_A_type1"/>
</dbReference>
<dbReference type="GO" id="GO:0051539">
    <property type="term" value="F:4 iron, 4 sulfur cluster binding"/>
    <property type="evidence" value="ECO:0007669"/>
    <property type="project" value="UniProtKB-KW"/>
</dbReference>
<dbReference type="NCBIfam" id="NF006878">
    <property type="entry name" value="PRK09375.1-2"/>
    <property type="match status" value="1"/>
</dbReference>
<gene>
    <name evidence="14" type="primary">nadA</name>
    <name evidence="15" type="ORF">ALO92_101880</name>
</gene>
<evidence type="ECO:0000256" key="4">
    <source>
        <dbReference type="ARBA" id="ARBA00012669"/>
    </source>
</evidence>
<dbReference type="PANTHER" id="PTHR30573:SF0">
    <property type="entry name" value="QUINOLINATE SYNTHASE, CHLOROPLASTIC"/>
    <property type="match status" value="1"/>
</dbReference>
<dbReference type="Pfam" id="PF02445">
    <property type="entry name" value="NadA"/>
    <property type="match status" value="1"/>
</dbReference>
<feature type="binding site" evidence="14">
    <location>
        <position position="356"/>
    </location>
    <ligand>
        <name>[4Fe-4S] cluster</name>
        <dbReference type="ChEBI" id="CHEBI:49883"/>
    </ligand>
</feature>
<comment type="subcellular location">
    <subcellularLocation>
        <location evidence="2 14">Cytoplasm</location>
    </subcellularLocation>
</comment>
<dbReference type="NCBIfam" id="TIGR00550">
    <property type="entry name" value="nadA"/>
    <property type="match status" value="1"/>
</dbReference>
<dbReference type="NCBIfam" id="NF006877">
    <property type="entry name" value="PRK09375.1-1"/>
    <property type="match status" value="1"/>
</dbReference>
<dbReference type="InterPro" id="IPR036094">
    <property type="entry name" value="NadA_sf"/>
</dbReference>
<comment type="function">
    <text evidence="1 14">Catalyzes the condensation of iminoaspartate with dihydroxyacetone phosphate to form quinolinate.</text>
</comment>
<feature type="binding site" evidence="14">
    <location>
        <begin position="285"/>
        <end position="287"/>
    </location>
    <ligand>
        <name>iminosuccinate</name>
        <dbReference type="ChEBI" id="CHEBI:77875"/>
    </ligand>
</feature>
<feature type="binding site" evidence="14">
    <location>
        <position position="259"/>
    </location>
    <ligand>
        <name>[4Fe-4S] cluster</name>
        <dbReference type="ChEBI" id="CHEBI:49883"/>
    </ligand>
</feature>
<evidence type="ECO:0000313" key="16">
    <source>
        <dbReference type="Proteomes" id="UP000050411"/>
    </source>
</evidence>
<organism evidence="15 16">
    <name type="scientific">Pseudomonas congelans</name>
    <dbReference type="NCBI Taxonomy" id="200452"/>
    <lineage>
        <taxon>Bacteria</taxon>
        <taxon>Pseudomonadati</taxon>
        <taxon>Pseudomonadota</taxon>
        <taxon>Gammaproteobacteria</taxon>
        <taxon>Pseudomonadales</taxon>
        <taxon>Pseudomonadaceae</taxon>
        <taxon>Pseudomonas</taxon>
    </lineage>
</organism>
<keyword evidence="7 14" id="KW-0662">Pyridine nucleotide biosynthesis</keyword>
<dbReference type="EC" id="2.5.1.72" evidence="4 14"/>
<feature type="binding site" evidence="14">
    <location>
        <position position="106"/>
    </location>
    <ligand>
        <name>iminosuccinate</name>
        <dbReference type="ChEBI" id="CHEBI:77875"/>
    </ligand>
</feature>
<name>A0A0N8R252_9PSED</name>
<reference evidence="15 16" key="1">
    <citation type="submission" date="2015-09" db="EMBL/GenBank/DDBJ databases">
        <title>Genome announcement of multiple Pseudomonas syringae strains.</title>
        <authorList>
            <person name="Thakur S."/>
            <person name="Wang P.W."/>
            <person name="Gong Y."/>
            <person name="Weir B.S."/>
            <person name="Guttman D.S."/>
        </authorList>
    </citation>
    <scope>NUCLEOTIDE SEQUENCE [LARGE SCALE GENOMIC DNA]</scope>
    <source>
        <strain evidence="15 16">ICMP19117</strain>
    </source>
</reference>
<dbReference type="InterPro" id="IPR003473">
    <property type="entry name" value="NadA"/>
</dbReference>
<dbReference type="PANTHER" id="PTHR30573">
    <property type="entry name" value="QUINOLINATE SYNTHETASE A"/>
    <property type="match status" value="1"/>
</dbReference>
<evidence type="ECO:0000256" key="8">
    <source>
        <dbReference type="ARBA" id="ARBA00022679"/>
    </source>
</evidence>
<evidence type="ECO:0000256" key="1">
    <source>
        <dbReference type="ARBA" id="ARBA00003791"/>
    </source>
</evidence>
<dbReference type="AlphaFoldDB" id="A0A0N8R252"/>
<dbReference type="UniPathway" id="UPA00253">
    <property type="reaction ID" value="UER00327"/>
</dbReference>
<keyword evidence="10 14" id="KW-0408">Iron</keyword>
<keyword evidence="9 14" id="KW-0479">Metal-binding</keyword>
<keyword evidence="5 14" id="KW-0004">4Fe-4S</keyword>
<protein>
    <recommendedName>
        <fullName evidence="13 14">Quinolinate synthase</fullName>
        <ecNumber evidence="4 14">2.5.1.72</ecNumber>
    </recommendedName>
</protein>
<proteinExistence type="inferred from homology"/>
<dbReference type="FunFam" id="3.40.50.10800:FF:000001">
    <property type="entry name" value="Quinolinate synthase A"/>
    <property type="match status" value="1"/>
</dbReference>
<sequence>MSFLALESARLQKSGRYPPGISHKPWLQMAQPLSGFFYCLYFGCKLAFRALALSGPVNMTQISERFLVQAHLDAKQPRTLSPAEQARYRADIAAQLKKQDAVLVAHYYCDPVIQALAEETGGCVADSLEMARFSNNHAASTVLVAGVRFMGETAKILNPEKRVFMPTLEATCSLDVGCPVDEFSAFCDQHPERTVVVYANTSAAVKARADWVVTSGCALEIVESLMDNGEKIIWAPDKHLGRYIQRETGADMLLWDGACIVHEEFKSKQLEDMKALYPEAAILVHPESPEAVIELADVVGSTSQMIAAAQRLPNKTFIVATDRGIFYKMQQLCPDKIFIEAPTAGNGAACRSCAHCPWMAMNTLERTLQCLREGSNEIFVDPALIPNAVRPLQRMLDFTQAARLRQAGNA</sequence>
<keyword evidence="6 14" id="KW-0963">Cytoplasm</keyword>
<evidence type="ECO:0000256" key="2">
    <source>
        <dbReference type="ARBA" id="ARBA00004496"/>
    </source>
</evidence>
<comment type="similarity">
    <text evidence="14">Belongs to the quinolinate synthase family. Type 1 subfamily.</text>
</comment>
<dbReference type="EMBL" id="LJQB01000035">
    <property type="protein sequence ID" value="KPW85822.1"/>
    <property type="molecule type" value="Genomic_DNA"/>
</dbReference>
<evidence type="ECO:0000256" key="10">
    <source>
        <dbReference type="ARBA" id="ARBA00023004"/>
    </source>
</evidence>
<evidence type="ECO:0000256" key="5">
    <source>
        <dbReference type="ARBA" id="ARBA00022485"/>
    </source>
</evidence>
<evidence type="ECO:0000256" key="9">
    <source>
        <dbReference type="ARBA" id="ARBA00022723"/>
    </source>
</evidence>
<dbReference type="GO" id="GO:0046872">
    <property type="term" value="F:metal ion binding"/>
    <property type="evidence" value="ECO:0007669"/>
    <property type="project" value="UniProtKB-KW"/>
</dbReference>
<feature type="binding site" evidence="14">
    <location>
        <position position="172"/>
    </location>
    <ligand>
        <name>[4Fe-4S] cluster</name>
        <dbReference type="ChEBI" id="CHEBI:49883"/>
    </ligand>
</feature>
<dbReference type="Gene3D" id="3.40.50.10800">
    <property type="entry name" value="NadA-like"/>
    <property type="match status" value="3"/>
</dbReference>
<evidence type="ECO:0000256" key="7">
    <source>
        <dbReference type="ARBA" id="ARBA00022642"/>
    </source>
</evidence>